<gene>
    <name evidence="2" type="ORF">UFOVP713_28</name>
</gene>
<evidence type="ECO:0000313" key="2">
    <source>
        <dbReference type="EMBL" id="CAB4158842.1"/>
    </source>
</evidence>
<name>A0A6J5NJF3_9CAUD</name>
<sequence length="367" mass="37193">MSKIYFSRSISRTLSADHPVGDPTGGAAYGEKNDPVSAILSIAAMAGSYAPMMAGGIMAGVTFAGAAVSLVGNITGNKTLSKIGMVAGIVGGLGQMGAFGEAAKGATWSDVGIGSSTPPAGTSASTTSLKQSPVKDGSLADDMTARKADYANAQKVADSNVAAGVQTKGAAGMGNQPSNAAFNQGSRIAPTPAADVADDFAGGFKEIANPAGADQTGSGWRYFRDAGTGQSAAISPEGKYFLNGEQVTGAAGGKFGFGDYANMAWEGTKDIGAGFMNFAKENPYGALAVGQIAQPIADYLSGKTDAEIDALEAQTGYADANAQRMQEEIAKEKRRRENLNAGYAQVNTGITVNAPKQGLIAQQMPQA</sequence>
<evidence type="ECO:0000256" key="1">
    <source>
        <dbReference type="SAM" id="MobiDB-lite"/>
    </source>
</evidence>
<feature type="region of interest" description="Disordered" evidence="1">
    <location>
        <begin position="111"/>
        <end position="137"/>
    </location>
</feature>
<feature type="compositionally biased region" description="Low complexity" evidence="1">
    <location>
        <begin position="114"/>
        <end position="128"/>
    </location>
</feature>
<reference evidence="2" key="1">
    <citation type="submission" date="2020-04" db="EMBL/GenBank/DDBJ databases">
        <authorList>
            <person name="Chiriac C."/>
            <person name="Salcher M."/>
            <person name="Ghai R."/>
            <person name="Kavagutti S V."/>
        </authorList>
    </citation>
    <scope>NUCLEOTIDE SEQUENCE</scope>
</reference>
<organism evidence="2">
    <name type="scientific">uncultured Caudovirales phage</name>
    <dbReference type="NCBI Taxonomy" id="2100421"/>
    <lineage>
        <taxon>Viruses</taxon>
        <taxon>Duplodnaviria</taxon>
        <taxon>Heunggongvirae</taxon>
        <taxon>Uroviricota</taxon>
        <taxon>Caudoviricetes</taxon>
        <taxon>Peduoviridae</taxon>
        <taxon>Maltschvirus</taxon>
        <taxon>Maltschvirus maltsch</taxon>
    </lineage>
</organism>
<dbReference type="EMBL" id="LR796676">
    <property type="protein sequence ID" value="CAB4158842.1"/>
    <property type="molecule type" value="Genomic_DNA"/>
</dbReference>
<proteinExistence type="predicted"/>
<protein>
    <submittedName>
        <fullName evidence="2">Uncharacterized protein</fullName>
    </submittedName>
</protein>
<accession>A0A6J5NJF3</accession>